<dbReference type="PROSITE" id="PS51257">
    <property type="entry name" value="PROKAR_LIPOPROTEIN"/>
    <property type="match status" value="1"/>
</dbReference>
<feature type="chain" id="PRO_5011561310" description="Lipoprotein" evidence="8">
    <location>
        <begin position="19"/>
        <end position="278"/>
    </location>
</feature>
<dbReference type="InterPro" id="IPR004872">
    <property type="entry name" value="Lipoprotein_NlpA"/>
</dbReference>
<dbReference type="RefSeq" id="WP_091486689.1">
    <property type="nucleotide sequence ID" value="NZ_FOTR01000022.1"/>
</dbReference>
<feature type="signal peptide" evidence="8">
    <location>
        <begin position="1"/>
        <end position="18"/>
    </location>
</feature>
<dbReference type="PANTHER" id="PTHR30429:SF0">
    <property type="entry name" value="METHIONINE-BINDING LIPOPROTEIN METQ"/>
    <property type="match status" value="1"/>
</dbReference>
<evidence type="ECO:0000256" key="4">
    <source>
        <dbReference type="ARBA" id="ARBA00023139"/>
    </source>
</evidence>
<dbReference type="PANTHER" id="PTHR30429">
    <property type="entry name" value="D-METHIONINE-BINDING LIPOPROTEIN METQ"/>
    <property type="match status" value="1"/>
</dbReference>
<protein>
    <recommendedName>
        <fullName evidence="6">Lipoprotein</fullName>
    </recommendedName>
</protein>
<evidence type="ECO:0000256" key="1">
    <source>
        <dbReference type="ARBA" id="ARBA00004635"/>
    </source>
</evidence>
<dbReference type="STRING" id="334253.SAMN04487943_12213"/>
<proteinExistence type="inferred from homology"/>
<accession>A0A1I4RA34</accession>
<comment type="subcellular location">
    <subcellularLocation>
        <location evidence="1">Membrane</location>
        <topology evidence="1">Lipid-anchor</topology>
    </subcellularLocation>
</comment>
<sequence>MKKLFTLALTTLLLVALAACGTDNEEENNGEADQGPKKIVVGATSVPHAEVLEQAVPLLEEQDIELEVEIYQDYVLPNQDLEDGILDANYFQHIPYFEGQKEEIGYDFVNLGGIHTEQLGIYSKDISSVDEVPEGTVVILSRSVADHGRVLSLLQDEGLIKIDENVTPADATIDDVVENPLNLEFDASIDAGLLPEYYNRETDALVSINANYAIEGGVNFEDAIILEEPDYTYTNIIAARSEDEDNEALKALVNVLQSDEIKSFMEEEYKGAVVPAKE</sequence>
<keyword evidence="2 8" id="KW-0732">Signal</keyword>
<keyword evidence="4" id="KW-0564">Palmitate</keyword>
<keyword evidence="5 6" id="KW-0449">Lipoprotein</keyword>
<dbReference type="Gene3D" id="3.40.190.10">
    <property type="entry name" value="Periplasmic binding protein-like II"/>
    <property type="match status" value="2"/>
</dbReference>
<evidence type="ECO:0000313" key="10">
    <source>
        <dbReference type="Proteomes" id="UP000198565"/>
    </source>
</evidence>
<evidence type="ECO:0000256" key="5">
    <source>
        <dbReference type="ARBA" id="ARBA00023288"/>
    </source>
</evidence>
<dbReference type="SUPFAM" id="SSF53850">
    <property type="entry name" value="Periplasmic binding protein-like II"/>
    <property type="match status" value="1"/>
</dbReference>
<feature type="lipid moiety-binding region" description="S-diacylglycerol cysteine" evidence="7">
    <location>
        <position position="20"/>
    </location>
</feature>
<evidence type="ECO:0000256" key="2">
    <source>
        <dbReference type="ARBA" id="ARBA00022729"/>
    </source>
</evidence>
<evidence type="ECO:0000256" key="3">
    <source>
        <dbReference type="ARBA" id="ARBA00023136"/>
    </source>
</evidence>
<dbReference type="Pfam" id="PF03180">
    <property type="entry name" value="Lipoprotein_9"/>
    <property type="match status" value="1"/>
</dbReference>
<gene>
    <name evidence="9" type="ORF">SAMN04487943_12213</name>
</gene>
<dbReference type="AlphaFoldDB" id="A0A1I4RA34"/>
<dbReference type="GO" id="GO:0016020">
    <property type="term" value="C:membrane"/>
    <property type="evidence" value="ECO:0007669"/>
    <property type="project" value="UniProtKB-SubCell"/>
</dbReference>
<keyword evidence="3" id="KW-0472">Membrane</keyword>
<evidence type="ECO:0000256" key="6">
    <source>
        <dbReference type="PIRNR" id="PIRNR002854"/>
    </source>
</evidence>
<reference evidence="10" key="1">
    <citation type="submission" date="2016-10" db="EMBL/GenBank/DDBJ databases">
        <authorList>
            <person name="Varghese N."/>
            <person name="Submissions S."/>
        </authorList>
    </citation>
    <scope>NUCLEOTIDE SEQUENCE [LARGE SCALE GENOMIC DNA]</scope>
    <source>
        <strain evidence="10">CGMCC 1.4250</strain>
    </source>
</reference>
<dbReference type="Proteomes" id="UP000198565">
    <property type="component" value="Unassembled WGS sequence"/>
</dbReference>
<dbReference type="EMBL" id="FOTR01000022">
    <property type="protein sequence ID" value="SFM49055.1"/>
    <property type="molecule type" value="Genomic_DNA"/>
</dbReference>
<dbReference type="PIRSF" id="PIRSF002854">
    <property type="entry name" value="MetQ"/>
    <property type="match status" value="1"/>
</dbReference>
<name>A0A1I4RA34_9BACI</name>
<evidence type="ECO:0000256" key="7">
    <source>
        <dbReference type="PIRSR" id="PIRSR002854-1"/>
    </source>
</evidence>
<dbReference type="OrthoDB" id="9812878at2"/>
<evidence type="ECO:0000256" key="8">
    <source>
        <dbReference type="SAM" id="SignalP"/>
    </source>
</evidence>
<organism evidence="9 10">
    <name type="scientific">Gracilibacillus orientalis</name>
    <dbReference type="NCBI Taxonomy" id="334253"/>
    <lineage>
        <taxon>Bacteria</taxon>
        <taxon>Bacillati</taxon>
        <taxon>Bacillota</taxon>
        <taxon>Bacilli</taxon>
        <taxon>Bacillales</taxon>
        <taxon>Bacillaceae</taxon>
        <taxon>Gracilibacillus</taxon>
    </lineage>
</organism>
<evidence type="ECO:0000313" key="9">
    <source>
        <dbReference type="EMBL" id="SFM49055.1"/>
    </source>
</evidence>
<comment type="similarity">
    <text evidence="6">Belongs to the nlpA lipoprotein family.</text>
</comment>
<keyword evidence="10" id="KW-1185">Reference proteome</keyword>